<evidence type="ECO:0000313" key="1">
    <source>
        <dbReference type="EMBL" id="KAF0034299.1"/>
    </source>
</evidence>
<reference evidence="1 2" key="1">
    <citation type="submission" date="2019-06" db="EMBL/GenBank/DDBJ databases">
        <title>Draft genomes of female and male turbot (Scophthalmus maximus).</title>
        <authorList>
            <person name="Xu H."/>
            <person name="Xu X.-W."/>
            <person name="Shao C."/>
            <person name="Chen S."/>
        </authorList>
    </citation>
    <scope>NUCLEOTIDE SEQUENCE [LARGE SCALE GENOMIC DNA]</scope>
    <source>
        <strain evidence="1">Ysfricsl-2016a</strain>
        <tissue evidence="1">Blood</tissue>
    </source>
</reference>
<dbReference type="EMBL" id="VEVO01000012">
    <property type="protein sequence ID" value="KAF0034299.1"/>
    <property type="molecule type" value="Genomic_DNA"/>
</dbReference>
<organism evidence="1 2">
    <name type="scientific">Scophthalmus maximus</name>
    <name type="common">Turbot</name>
    <name type="synonym">Psetta maxima</name>
    <dbReference type="NCBI Taxonomy" id="52904"/>
    <lineage>
        <taxon>Eukaryota</taxon>
        <taxon>Metazoa</taxon>
        <taxon>Chordata</taxon>
        <taxon>Craniata</taxon>
        <taxon>Vertebrata</taxon>
        <taxon>Euteleostomi</taxon>
        <taxon>Actinopterygii</taxon>
        <taxon>Neopterygii</taxon>
        <taxon>Teleostei</taxon>
        <taxon>Neoteleostei</taxon>
        <taxon>Acanthomorphata</taxon>
        <taxon>Carangaria</taxon>
        <taxon>Pleuronectiformes</taxon>
        <taxon>Pleuronectoidei</taxon>
        <taxon>Scophthalmidae</taxon>
        <taxon>Scophthalmus</taxon>
    </lineage>
</organism>
<gene>
    <name evidence="1" type="ORF">F2P81_014365</name>
</gene>
<sequence length="78" mass="8263">MMTTGPDSYQSENHNRICPSVLRNQREIQREKSYGNLCPEGTEAAAAAAAASAATFGASAIELLAASGKVQLQIKTEH</sequence>
<dbReference type="Proteomes" id="UP000438429">
    <property type="component" value="Unassembled WGS sequence"/>
</dbReference>
<evidence type="ECO:0000313" key="2">
    <source>
        <dbReference type="Proteomes" id="UP000438429"/>
    </source>
</evidence>
<proteinExistence type="predicted"/>
<protein>
    <submittedName>
        <fullName evidence="1">Uncharacterized protein</fullName>
    </submittedName>
</protein>
<dbReference type="AlphaFoldDB" id="A0A6A4SNM8"/>
<name>A0A6A4SNM8_SCOMX</name>
<comment type="caution">
    <text evidence="1">The sequence shown here is derived from an EMBL/GenBank/DDBJ whole genome shotgun (WGS) entry which is preliminary data.</text>
</comment>
<accession>A0A6A4SNM8</accession>